<keyword evidence="1" id="KW-0812">Transmembrane</keyword>
<feature type="transmembrane region" description="Helical" evidence="1">
    <location>
        <begin position="257"/>
        <end position="274"/>
    </location>
</feature>
<accession>A0A2M9XI29</accession>
<dbReference type="OrthoDB" id="325672at2"/>
<keyword evidence="1" id="KW-1133">Transmembrane helix</keyword>
<dbReference type="EMBL" id="NPDN01000001">
    <property type="protein sequence ID" value="PJZ27343.1"/>
    <property type="molecule type" value="Genomic_DNA"/>
</dbReference>
<gene>
    <name evidence="2" type="ORF">CH357_01975</name>
</gene>
<sequence length="348" mass="39529">MKSRIKLTITYIIPFVLLLVSGFQLFLQPTFLNTNDTSTMEALLDGTAREPISGFYFQGGAISQMLLTEKILKEIEDPSLPNDSQPEEIKNRLGRVLLGQRLQIFFYVFLAVLSLTSFLSLYFRAFFYAFLNRILYFFGFIHGLFSMPNIALAGASSGRTEDLLWVIPSLFLAFAWIIGMVYLMFTIGKLFSKEDADRFHSLKNLREDESEFRSESNRNHSFATALLHFLGIVALGTLIGNIVYIPLFVLQKNYSEPFGILIAGAVIAVSAFYIRNYLKFGKSPELSTYQNLALGISYLQVRFIRIALMILLVLVLVVVFILFLFNLLTINFGILESLFPSIDSRQNL</sequence>
<feature type="transmembrane region" description="Helical" evidence="1">
    <location>
        <begin position="7"/>
        <end position="27"/>
    </location>
</feature>
<name>A0A2M9XI29_9LEPT</name>
<comment type="caution">
    <text evidence="2">The sequence shown here is derived from an EMBL/GenBank/DDBJ whole genome shotgun (WGS) entry which is preliminary data.</text>
</comment>
<dbReference type="NCBIfam" id="NF047627">
    <property type="entry name" value="LIC_10230_fam"/>
    <property type="match status" value="1"/>
</dbReference>
<evidence type="ECO:0000313" key="2">
    <source>
        <dbReference type="EMBL" id="PJZ27343.1"/>
    </source>
</evidence>
<dbReference type="Proteomes" id="UP000232196">
    <property type="component" value="Unassembled WGS sequence"/>
</dbReference>
<keyword evidence="1" id="KW-0472">Membrane</keyword>
<proteinExistence type="predicted"/>
<feature type="transmembrane region" description="Helical" evidence="1">
    <location>
        <begin position="222"/>
        <end position="245"/>
    </location>
</feature>
<dbReference type="AlphaFoldDB" id="A0A2M9XI29"/>
<reference evidence="2 3" key="1">
    <citation type="submission" date="2017-07" db="EMBL/GenBank/DDBJ databases">
        <title>Leptospira spp. isolated from tropical soils.</title>
        <authorList>
            <person name="Thibeaux R."/>
            <person name="Iraola G."/>
            <person name="Ferres I."/>
            <person name="Bierque E."/>
            <person name="Girault D."/>
            <person name="Soupe-Gilbert M.-E."/>
            <person name="Picardeau M."/>
            <person name="Goarant C."/>
        </authorList>
    </citation>
    <scope>NUCLEOTIDE SEQUENCE [LARGE SCALE GENOMIC DNA]</scope>
    <source>
        <strain evidence="2 3">MCA1-C-A1</strain>
    </source>
</reference>
<organism evidence="2 3">
    <name type="scientific">Leptospira hartskeerlii</name>
    <dbReference type="NCBI Taxonomy" id="2023177"/>
    <lineage>
        <taxon>Bacteria</taxon>
        <taxon>Pseudomonadati</taxon>
        <taxon>Spirochaetota</taxon>
        <taxon>Spirochaetia</taxon>
        <taxon>Leptospirales</taxon>
        <taxon>Leptospiraceae</taxon>
        <taxon>Leptospira</taxon>
    </lineage>
</organism>
<feature type="transmembrane region" description="Helical" evidence="1">
    <location>
        <begin position="104"/>
        <end position="123"/>
    </location>
</feature>
<feature type="transmembrane region" description="Helical" evidence="1">
    <location>
        <begin position="306"/>
        <end position="328"/>
    </location>
</feature>
<keyword evidence="3" id="KW-1185">Reference proteome</keyword>
<protein>
    <submittedName>
        <fullName evidence="2">Uncharacterized protein</fullName>
    </submittedName>
</protein>
<feature type="transmembrane region" description="Helical" evidence="1">
    <location>
        <begin position="135"/>
        <end position="157"/>
    </location>
</feature>
<evidence type="ECO:0000313" key="3">
    <source>
        <dbReference type="Proteomes" id="UP000232196"/>
    </source>
</evidence>
<feature type="transmembrane region" description="Helical" evidence="1">
    <location>
        <begin position="163"/>
        <end position="185"/>
    </location>
</feature>
<evidence type="ECO:0000256" key="1">
    <source>
        <dbReference type="SAM" id="Phobius"/>
    </source>
</evidence>
<dbReference type="RefSeq" id="WP_100705087.1">
    <property type="nucleotide sequence ID" value="NZ_NPDL01000004.1"/>
</dbReference>